<evidence type="ECO:0000256" key="2">
    <source>
        <dbReference type="ARBA" id="ARBA00023002"/>
    </source>
</evidence>
<evidence type="ECO:0000313" key="5">
    <source>
        <dbReference type="Proteomes" id="UP000719267"/>
    </source>
</evidence>
<dbReference type="CDD" id="cd19071">
    <property type="entry name" value="AKR_AKR1-5-like"/>
    <property type="match status" value="1"/>
</dbReference>
<dbReference type="Proteomes" id="UP000719267">
    <property type="component" value="Unassembled WGS sequence"/>
</dbReference>
<protein>
    <submittedName>
        <fullName evidence="4">Aldo/keto reductase</fullName>
    </submittedName>
</protein>
<dbReference type="InterPro" id="IPR018170">
    <property type="entry name" value="Aldo/ket_reductase_CS"/>
</dbReference>
<gene>
    <name evidence="4" type="ORF">KW502_07830</name>
</gene>
<dbReference type="PROSITE" id="PS00062">
    <property type="entry name" value="ALDOKETO_REDUCTASE_2"/>
    <property type="match status" value="1"/>
</dbReference>
<evidence type="ECO:0000256" key="1">
    <source>
        <dbReference type="ARBA" id="ARBA00022857"/>
    </source>
</evidence>
<reference evidence="4 5" key="1">
    <citation type="submission" date="2021-07" db="EMBL/GenBank/DDBJ databases">
        <title>Mesonia aestuariivivens sp. nov., isolated from a tidal flat.</title>
        <authorList>
            <person name="Kim Y.-O."/>
            <person name="Yoon J.-H."/>
        </authorList>
    </citation>
    <scope>NUCLEOTIDE SEQUENCE [LARGE SCALE GENOMIC DNA]</scope>
    <source>
        <strain evidence="4 5">JHPTF-M18</strain>
    </source>
</reference>
<name>A0ABS6W1L0_9FLAO</name>
<dbReference type="PANTHER" id="PTHR43827:SF3">
    <property type="entry name" value="NADP-DEPENDENT OXIDOREDUCTASE DOMAIN-CONTAINING PROTEIN"/>
    <property type="match status" value="1"/>
</dbReference>
<dbReference type="InterPro" id="IPR020471">
    <property type="entry name" value="AKR"/>
</dbReference>
<proteinExistence type="predicted"/>
<keyword evidence="1" id="KW-0521">NADP</keyword>
<keyword evidence="5" id="KW-1185">Reference proteome</keyword>
<accession>A0ABS6W1L0</accession>
<dbReference type="InterPro" id="IPR023210">
    <property type="entry name" value="NADP_OxRdtase_dom"/>
</dbReference>
<feature type="domain" description="NADP-dependent oxidoreductase" evidence="3">
    <location>
        <begin position="15"/>
        <end position="263"/>
    </location>
</feature>
<keyword evidence="2" id="KW-0560">Oxidoreductase</keyword>
<sequence length="281" mass="32534">MKEYTLNNGNKIPSIGFGTYKTNEKEGITSVKKALHTGYRLIDTAAKYENEEAVGKGIKESKIKREEIIVTTKLWRENLGYESTKKAFASSLKKLDLEYIDLYLIHWPANAKNYNNWQEANNESWRAMEELVEEGKIRNIGVSNFWPEHLEPLLKAAKIKPVINQIEFHPGYWQPEVAQYCKKHDILVEAWSPLARGKVFENEEIKAIAKKYDKSVAQICLRWILEHDALVIPKSSTPKRIEDNYDIFDFQLSPEDIKIIDNLPKMGFSGELPNHWPDKVN</sequence>
<comment type="caution">
    <text evidence="4">The sequence shown here is derived from an EMBL/GenBank/DDBJ whole genome shotgun (WGS) entry which is preliminary data.</text>
</comment>
<dbReference type="RefSeq" id="WP_219039995.1">
    <property type="nucleotide sequence ID" value="NZ_JAHWDF010000007.1"/>
</dbReference>
<evidence type="ECO:0000259" key="3">
    <source>
        <dbReference type="Pfam" id="PF00248"/>
    </source>
</evidence>
<dbReference type="PANTHER" id="PTHR43827">
    <property type="entry name" value="2,5-DIKETO-D-GLUCONIC ACID REDUCTASE"/>
    <property type="match status" value="1"/>
</dbReference>
<dbReference type="PIRSF" id="PIRSF000097">
    <property type="entry name" value="AKR"/>
    <property type="match status" value="1"/>
</dbReference>
<evidence type="ECO:0000313" key="4">
    <source>
        <dbReference type="EMBL" id="MBW2961704.1"/>
    </source>
</evidence>
<dbReference type="Pfam" id="PF00248">
    <property type="entry name" value="Aldo_ket_red"/>
    <property type="match status" value="1"/>
</dbReference>
<dbReference type="PROSITE" id="PS00798">
    <property type="entry name" value="ALDOKETO_REDUCTASE_1"/>
    <property type="match status" value="1"/>
</dbReference>
<organism evidence="4 5">
    <name type="scientific">Mesonia aestuariivivens</name>
    <dbReference type="NCBI Taxonomy" id="2796128"/>
    <lineage>
        <taxon>Bacteria</taxon>
        <taxon>Pseudomonadati</taxon>
        <taxon>Bacteroidota</taxon>
        <taxon>Flavobacteriia</taxon>
        <taxon>Flavobacteriales</taxon>
        <taxon>Flavobacteriaceae</taxon>
        <taxon>Mesonia</taxon>
    </lineage>
</organism>
<dbReference type="EMBL" id="JAHWDF010000007">
    <property type="protein sequence ID" value="MBW2961704.1"/>
    <property type="molecule type" value="Genomic_DNA"/>
</dbReference>